<dbReference type="Proteomes" id="UP000050509">
    <property type="component" value="Unassembled WGS sequence"/>
</dbReference>
<gene>
    <name evidence="4" type="ORF">SE17_16960</name>
</gene>
<dbReference type="EC" id="6.2.1.16" evidence="4"/>
<dbReference type="InterPro" id="IPR032387">
    <property type="entry name" value="ACAS_N"/>
</dbReference>
<keyword evidence="4" id="KW-0436">Ligase</keyword>
<evidence type="ECO:0000259" key="3">
    <source>
        <dbReference type="Pfam" id="PF16177"/>
    </source>
</evidence>
<sequence length="319" mass="35645">MATIHEGDLLWQPSAEDIARANLTDYMRWLRDERGLDFDDYPALWRWSVERLEEFWGSVWDYSGVLASQHGSTVLAERAMPGAQWFPGARLNYAENIFRKRSAERPMIFYQAEGQPVVTLSWEEVLDQSQRLAAALRRMGVQAGDRVVGYLPNVPEAIVALLAAASIGAIWSCCAPDFGTRSVLDRFTQIAPSVLIATDGYQYGGKPFDRRAIVGELQAALPSLRQTILLPRLSAAPLPNTILWADALAAPVAPADYQFAQLPFEHPLWILYSSGTTGLPKPIVQGHGGILLEHLKALTFHNDIKAEDRFFWFTSTGWM</sequence>
<feature type="domain" description="Acetyl-coenzyme A synthetase N-terminal" evidence="3">
    <location>
        <begin position="41"/>
        <end position="96"/>
    </location>
</feature>
<dbReference type="Pfam" id="PF00501">
    <property type="entry name" value="AMP-binding"/>
    <property type="match status" value="1"/>
</dbReference>
<evidence type="ECO:0000313" key="4">
    <source>
        <dbReference type="EMBL" id="KPV52189.1"/>
    </source>
</evidence>
<dbReference type="Gene3D" id="3.40.50.12780">
    <property type="entry name" value="N-terminal domain of ligase-like"/>
    <property type="match status" value="1"/>
</dbReference>
<dbReference type="GO" id="GO:0030729">
    <property type="term" value="F:acetoacetate-CoA ligase activity"/>
    <property type="evidence" value="ECO:0007669"/>
    <property type="project" value="UniProtKB-EC"/>
</dbReference>
<keyword evidence="5" id="KW-1185">Reference proteome</keyword>
<organism evidence="4 5">
    <name type="scientific">Kouleothrix aurantiaca</name>
    <dbReference type="NCBI Taxonomy" id="186479"/>
    <lineage>
        <taxon>Bacteria</taxon>
        <taxon>Bacillati</taxon>
        <taxon>Chloroflexota</taxon>
        <taxon>Chloroflexia</taxon>
        <taxon>Chloroflexales</taxon>
        <taxon>Roseiflexineae</taxon>
        <taxon>Roseiflexaceae</taxon>
        <taxon>Kouleothrix</taxon>
    </lineage>
</organism>
<dbReference type="Pfam" id="PF16177">
    <property type="entry name" value="ACAS_N"/>
    <property type="match status" value="1"/>
</dbReference>
<feature type="non-terminal residue" evidence="4">
    <location>
        <position position="319"/>
    </location>
</feature>
<comment type="caution">
    <text evidence="4">The sequence shown here is derived from an EMBL/GenBank/DDBJ whole genome shotgun (WGS) entry which is preliminary data.</text>
</comment>
<dbReference type="PANTHER" id="PTHR42921:SF1">
    <property type="entry name" value="ACETOACETYL-COA SYNTHETASE"/>
    <property type="match status" value="1"/>
</dbReference>
<reference evidence="4 5" key="1">
    <citation type="submission" date="2015-09" db="EMBL/GenBank/DDBJ databases">
        <title>Draft genome sequence of Kouleothrix aurantiaca JCM 19913.</title>
        <authorList>
            <person name="Hemp J."/>
        </authorList>
    </citation>
    <scope>NUCLEOTIDE SEQUENCE [LARGE SCALE GENOMIC DNA]</scope>
    <source>
        <strain evidence="4 5">COM-B</strain>
    </source>
</reference>
<accession>A0A0N8PSA6</accession>
<feature type="domain" description="AMP-dependent synthetase/ligase" evidence="2">
    <location>
        <begin position="104"/>
        <end position="318"/>
    </location>
</feature>
<evidence type="ECO:0000313" key="5">
    <source>
        <dbReference type="Proteomes" id="UP000050509"/>
    </source>
</evidence>
<dbReference type="InterPro" id="IPR020845">
    <property type="entry name" value="AMP-binding_CS"/>
</dbReference>
<dbReference type="SUPFAM" id="SSF56801">
    <property type="entry name" value="Acetyl-CoA synthetase-like"/>
    <property type="match status" value="1"/>
</dbReference>
<dbReference type="InterPro" id="IPR000873">
    <property type="entry name" value="AMP-dep_synth/lig_dom"/>
</dbReference>
<dbReference type="PANTHER" id="PTHR42921">
    <property type="entry name" value="ACETOACETYL-COA SYNTHETASE"/>
    <property type="match status" value="1"/>
</dbReference>
<proteinExistence type="inferred from homology"/>
<dbReference type="EMBL" id="LJCR01000631">
    <property type="protein sequence ID" value="KPV52189.1"/>
    <property type="molecule type" value="Genomic_DNA"/>
</dbReference>
<protein>
    <submittedName>
        <fullName evidence="4">Acetoacetyl-CoA synthetase</fullName>
        <ecNumber evidence="4">6.2.1.16</ecNumber>
    </submittedName>
</protein>
<dbReference type="PROSITE" id="PS00455">
    <property type="entry name" value="AMP_BINDING"/>
    <property type="match status" value="1"/>
</dbReference>
<evidence type="ECO:0000259" key="2">
    <source>
        <dbReference type="Pfam" id="PF00501"/>
    </source>
</evidence>
<comment type="similarity">
    <text evidence="1">Belongs to the ATP-dependent AMP-binding enzyme family.</text>
</comment>
<evidence type="ECO:0000256" key="1">
    <source>
        <dbReference type="ARBA" id="ARBA00006432"/>
    </source>
</evidence>
<name>A0A0N8PSA6_9CHLR</name>
<dbReference type="InterPro" id="IPR042099">
    <property type="entry name" value="ANL_N_sf"/>
</dbReference>
<dbReference type="AlphaFoldDB" id="A0A0N8PSA6"/>